<name>A0A0C3BLF4_PILCF</name>
<keyword evidence="5" id="KW-1185">Reference proteome</keyword>
<sequence>MVREHKLRSQSVTAMKFKKPYKAYMRHFVGTSRESRHNGAPYGVTSNAAVVLQSVEQEIDVIQQSGTPDHDRFSEVMGKLCRSLETLELRDPGDASNPATVPVGHGSSDSRGPVGARSSPGNSGRRTRSGPFRFLGFRSRGQASSGSLGCPQIAPLDLGGDITLRIPSQIFPEESPSPHAEHPAPLSQSSPTTPGLNHILTGSDNDVAPRHMHRPTVSISTPSISNASEISSSFAVFLGALPSPPSSGRFPVSLERPHDSIHSQIRNRQPSQISVSSLSGVSRTSSPLDASLNICNSIRLWSDDHRFIRKATMQGLIQYLLLNPTDTWQHDTFFIGHLALISSQDVLKVIIREFREAPDLIRMSVMSLLKVCRYRP</sequence>
<gene>
    <name evidence="4" type="ORF">PILCRDRAFT_270358</name>
</gene>
<evidence type="ECO:0000259" key="3">
    <source>
        <dbReference type="PROSITE" id="PS50212"/>
    </source>
</evidence>
<accession>A0A0C3BLF4</accession>
<evidence type="ECO:0000256" key="2">
    <source>
        <dbReference type="SAM" id="MobiDB-lite"/>
    </source>
</evidence>
<evidence type="ECO:0000256" key="1">
    <source>
        <dbReference type="PROSITE-ProRule" id="PRU00135"/>
    </source>
</evidence>
<dbReference type="PROSITE" id="PS50212">
    <property type="entry name" value="RASGEF_NTER"/>
    <property type="match status" value="1"/>
</dbReference>
<dbReference type="GO" id="GO:0005085">
    <property type="term" value="F:guanyl-nucleotide exchange factor activity"/>
    <property type="evidence" value="ECO:0007669"/>
    <property type="project" value="UniProtKB-KW"/>
</dbReference>
<feature type="compositionally biased region" description="Polar residues" evidence="2">
    <location>
        <begin position="186"/>
        <end position="204"/>
    </location>
</feature>
<feature type="domain" description="N-terminal Ras-GEF" evidence="3">
    <location>
        <begin position="304"/>
        <end position="376"/>
    </location>
</feature>
<evidence type="ECO:0000313" key="5">
    <source>
        <dbReference type="Proteomes" id="UP000054166"/>
    </source>
</evidence>
<dbReference type="AlphaFoldDB" id="A0A0C3BLF4"/>
<reference evidence="4 5" key="1">
    <citation type="submission" date="2014-04" db="EMBL/GenBank/DDBJ databases">
        <authorList>
            <consortium name="DOE Joint Genome Institute"/>
            <person name="Kuo A."/>
            <person name="Tarkka M."/>
            <person name="Buscot F."/>
            <person name="Kohler A."/>
            <person name="Nagy L.G."/>
            <person name="Floudas D."/>
            <person name="Copeland A."/>
            <person name="Barry K.W."/>
            <person name="Cichocki N."/>
            <person name="Veneault-Fourrey C."/>
            <person name="LaButti K."/>
            <person name="Lindquist E.A."/>
            <person name="Lipzen A."/>
            <person name="Lundell T."/>
            <person name="Morin E."/>
            <person name="Murat C."/>
            <person name="Sun H."/>
            <person name="Tunlid A."/>
            <person name="Henrissat B."/>
            <person name="Grigoriev I.V."/>
            <person name="Hibbett D.S."/>
            <person name="Martin F."/>
            <person name="Nordberg H.P."/>
            <person name="Cantor M.N."/>
            <person name="Hua S.X."/>
        </authorList>
    </citation>
    <scope>NUCLEOTIDE SEQUENCE [LARGE SCALE GENOMIC DNA]</scope>
    <source>
        <strain evidence="4 5">F 1598</strain>
    </source>
</reference>
<protein>
    <recommendedName>
        <fullName evidence="3">N-terminal Ras-GEF domain-containing protein</fullName>
    </recommendedName>
</protein>
<reference evidence="5" key="2">
    <citation type="submission" date="2015-01" db="EMBL/GenBank/DDBJ databases">
        <title>Evolutionary Origins and Diversification of the Mycorrhizal Mutualists.</title>
        <authorList>
            <consortium name="DOE Joint Genome Institute"/>
            <consortium name="Mycorrhizal Genomics Consortium"/>
            <person name="Kohler A."/>
            <person name="Kuo A."/>
            <person name="Nagy L.G."/>
            <person name="Floudas D."/>
            <person name="Copeland A."/>
            <person name="Barry K.W."/>
            <person name="Cichocki N."/>
            <person name="Veneault-Fourrey C."/>
            <person name="LaButti K."/>
            <person name="Lindquist E.A."/>
            <person name="Lipzen A."/>
            <person name="Lundell T."/>
            <person name="Morin E."/>
            <person name="Murat C."/>
            <person name="Riley R."/>
            <person name="Ohm R."/>
            <person name="Sun H."/>
            <person name="Tunlid A."/>
            <person name="Henrissat B."/>
            <person name="Grigoriev I.V."/>
            <person name="Hibbett D.S."/>
            <person name="Martin F."/>
        </authorList>
    </citation>
    <scope>NUCLEOTIDE SEQUENCE [LARGE SCALE GENOMIC DNA]</scope>
    <source>
        <strain evidence="5">F 1598</strain>
    </source>
</reference>
<keyword evidence="1" id="KW-0344">Guanine-nucleotide releasing factor</keyword>
<feature type="region of interest" description="Disordered" evidence="2">
    <location>
        <begin position="170"/>
        <end position="208"/>
    </location>
</feature>
<evidence type="ECO:0000313" key="4">
    <source>
        <dbReference type="EMBL" id="KIM87283.1"/>
    </source>
</evidence>
<dbReference type="HOGENOM" id="CLU_735911_0_0_1"/>
<dbReference type="Proteomes" id="UP000054166">
    <property type="component" value="Unassembled WGS sequence"/>
</dbReference>
<feature type="region of interest" description="Disordered" evidence="2">
    <location>
        <begin position="89"/>
        <end position="148"/>
    </location>
</feature>
<dbReference type="InParanoid" id="A0A0C3BLF4"/>
<dbReference type="InterPro" id="IPR000651">
    <property type="entry name" value="Ras-like_Gua-exchang_fac_N"/>
</dbReference>
<dbReference type="EMBL" id="KN832979">
    <property type="protein sequence ID" value="KIM87283.1"/>
    <property type="molecule type" value="Genomic_DNA"/>
</dbReference>
<organism evidence="4 5">
    <name type="scientific">Piloderma croceum (strain F 1598)</name>
    <dbReference type="NCBI Taxonomy" id="765440"/>
    <lineage>
        <taxon>Eukaryota</taxon>
        <taxon>Fungi</taxon>
        <taxon>Dikarya</taxon>
        <taxon>Basidiomycota</taxon>
        <taxon>Agaricomycotina</taxon>
        <taxon>Agaricomycetes</taxon>
        <taxon>Agaricomycetidae</taxon>
        <taxon>Atheliales</taxon>
        <taxon>Atheliaceae</taxon>
        <taxon>Piloderma</taxon>
    </lineage>
</organism>
<proteinExistence type="predicted"/>